<evidence type="ECO:0000256" key="2">
    <source>
        <dbReference type="ARBA" id="ARBA00023125"/>
    </source>
</evidence>
<dbReference type="AlphaFoldDB" id="A0AA36BMW7"/>
<dbReference type="PANTHER" id="PTHR46262">
    <property type="entry name" value="FORKHEAD BOX PROTEIN BINIOU"/>
    <property type="match status" value="1"/>
</dbReference>
<keyword evidence="8" id="KW-1185">Reference proteome</keyword>
<reference evidence="7" key="1">
    <citation type="submission" date="2023-08" db="EMBL/GenBank/DDBJ databases">
        <authorList>
            <person name="Alioto T."/>
            <person name="Alioto T."/>
            <person name="Gomez Garrido J."/>
        </authorList>
    </citation>
    <scope>NUCLEOTIDE SEQUENCE</scope>
</reference>
<keyword evidence="3 4" id="KW-0539">Nucleus</keyword>
<dbReference type="PANTHER" id="PTHR46262:SF2">
    <property type="entry name" value="FORKHEAD BOX PROTEIN BINIOU"/>
    <property type="match status" value="1"/>
</dbReference>
<dbReference type="InterPro" id="IPR036390">
    <property type="entry name" value="WH_DNA-bd_sf"/>
</dbReference>
<dbReference type="Proteomes" id="UP001162480">
    <property type="component" value="Chromosome 20"/>
</dbReference>
<dbReference type="SMART" id="SM00339">
    <property type="entry name" value="FH"/>
    <property type="match status" value="1"/>
</dbReference>
<dbReference type="FunFam" id="1.10.10.10:FF:000071">
    <property type="entry name" value="Forkhead box F1"/>
    <property type="match status" value="1"/>
</dbReference>
<gene>
    <name evidence="7" type="ORF">OCTVUL_1B016606</name>
</gene>
<accession>A0AA36BMW7</accession>
<feature type="compositionally biased region" description="Basic and acidic residues" evidence="5">
    <location>
        <begin position="1"/>
        <end position="10"/>
    </location>
</feature>
<protein>
    <submittedName>
        <fullName evidence="7">Box F1-B-like</fullName>
    </submittedName>
</protein>
<evidence type="ECO:0000313" key="7">
    <source>
        <dbReference type="EMBL" id="CAI9737253.1"/>
    </source>
</evidence>
<dbReference type="InterPro" id="IPR030456">
    <property type="entry name" value="TF_fork_head_CS_2"/>
</dbReference>
<dbReference type="InterPro" id="IPR051770">
    <property type="entry name" value="Forkhead_box_regulator"/>
</dbReference>
<proteinExistence type="predicted"/>
<feature type="DNA-binding region" description="Fork-head" evidence="4">
    <location>
        <begin position="81"/>
        <end position="175"/>
    </location>
</feature>
<dbReference type="InterPro" id="IPR036388">
    <property type="entry name" value="WH-like_DNA-bd_sf"/>
</dbReference>
<dbReference type="Pfam" id="PF00250">
    <property type="entry name" value="Forkhead"/>
    <property type="match status" value="1"/>
</dbReference>
<dbReference type="InterPro" id="IPR001766">
    <property type="entry name" value="Fork_head_dom"/>
</dbReference>
<evidence type="ECO:0000256" key="4">
    <source>
        <dbReference type="PROSITE-ProRule" id="PRU00089"/>
    </source>
</evidence>
<keyword evidence="2 4" id="KW-0238">DNA-binding</keyword>
<dbReference type="GO" id="GO:0000981">
    <property type="term" value="F:DNA-binding transcription factor activity, RNA polymerase II-specific"/>
    <property type="evidence" value="ECO:0007669"/>
    <property type="project" value="TreeGrafter"/>
</dbReference>
<name>A0AA36BMW7_OCTVU</name>
<dbReference type="GO" id="GO:0009887">
    <property type="term" value="P:animal organ morphogenesis"/>
    <property type="evidence" value="ECO:0007669"/>
    <property type="project" value="TreeGrafter"/>
</dbReference>
<feature type="domain" description="Fork-head" evidence="6">
    <location>
        <begin position="81"/>
        <end position="175"/>
    </location>
</feature>
<dbReference type="GO" id="GO:0000978">
    <property type="term" value="F:RNA polymerase II cis-regulatory region sequence-specific DNA binding"/>
    <property type="evidence" value="ECO:0007669"/>
    <property type="project" value="TreeGrafter"/>
</dbReference>
<sequence length="456" mass="49960">MDDKSLDDRTISNGTVKPSSELPPIETLDSAGLISMKMEPVSSVNEEADDTPSTTTSLPESTSPGSKSSKKAGVGIRRQEKPPYSYIALIVMAIQASPSKRCTLSEIYQFLQQRFPFFRGTYQGWKNSVRHNLSLNECFIKLPKGLGRPGKGHYWTIDPAAEFMFEEGSFRRRPRGFRRKCQLKPFGMLNGLGAPAPPMLGHSHYDLLHQNNGMPQMNMPCSVNSTMPVTYDNGQAVNPMMSAMNAGLYGGGGNMPNPNGVPQHNNNTSCNFGSRFGSSCAMTVPPTMTQDYGHLNNATNNVALSSGMYDRDTATSNPTASWQTQRYIKQQPLSPTGSTGSIHSISPASSEHTPHTPYGSLGGNSEPVDLALAVMGKLGLNDATRNLRNELMSACSLYTRGIDQQYKDTRNFGMRLPTSGYNQQAACERKTYYHQYPVQADATQLQAPAYFDKCPM</sequence>
<feature type="region of interest" description="Disordered" evidence="5">
    <location>
        <begin position="331"/>
        <end position="363"/>
    </location>
</feature>
<dbReference type="PRINTS" id="PR00053">
    <property type="entry name" value="FORKHEAD"/>
</dbReference>
<evidence type="ECO:0000256" key="5">
    <source>
        <dbReference type="SAM" id="MobiDB-lite"/>
    </source>
</evidence>
<dbReference type="EMBL" id="OX597833">
    <property type="protein sequence ID" value="CAI9737253.1"/>
    <property type="molecule type" value="Genomic_DNA"/>
</dbReference>
<evidence type="ECO:0000259" key="6">
    <source>
        <dbReference type="PROSITE" id="PS50039"/>
    </source>
</evidence>
<feature type="region of interest" description="Disordered" evidence="5">
    <location>
        <begin position="1"/>
        <end position="77"/>
    </location>
</feature>
<organism evidence="7 8">
    <name type="scientific">Octopus vulgaris</name>
    <name type="common">Common octopus</name>
    <dbReference type="NCBI Taxonomy" id="6645"/>
    <lineage>
        <taxon>Eukaryota</taxon>
        <taxon>Metazoa</taxon>
        <taxon>Spiralia</taxon>
        <taxon>Lophotrochozoa</taxon>
        <taxon>Mollusca</taxon>
        <taxon>Cephalopoda</taxon>
        <taxon>Coleoidea</taxon>
        <taxon>Octopodiformes</taxon>
        <taxon>Octopoda</taxon>
        <taxon>Incirrata</taxon>
        <taxon>Octopodidae</taxon>
        <taxon>Octopus</taxon>
    </lineage>
</organism>
<dbReference type="PROSITE" id="PS00658">
    <property type="entry name" value="FORK_HEAD_2"/>
    <property type="match status" value="1"/>
</dbReference>
<evidence type="ECO:0000256" key="3">
    <source>
        <dbReference type="ARBA" id="ARBA00023242"/>
    </source>
</evidence>
<dbReference type="PROSITE" id="PS00657">
    <property type="entry name" value="FORK_HEAD_1"/>
    <property type="match status" value="1"/>
</dbReference>
<comment type="subcellular location">
    <subcellularLocation>
        <location evidence="1 4">Nucleus</location>
    </subcellularLocation>
</comment>
<feature type="compositionally biased region" description="Low complexity" evidence="5">
    <location>
        <begin position="51"/>
        <end position="66"/>
    </location>
</feature>
<feature type="compositionally biased region" description="Polar residues" evidence="5">
    <location>
        <begin position="331"/>
        <end position="351"/>
    </location>
</feature>
<dbReference type="Gene3D" id="1.10.10.10">
    <property type="entry name" value="Winged helix-like DNA-binding domain superfamily/Winged helix DNA-binding domain"/>
    <property type="match status" value="1"/>
</dbReference>
<dbReference type="CDD" id="cd20020">
    <property type="entry name" value="FH_FOXF"/>
    <property type="match status" value="1"/>
</dbReference>
<dbReference type="GO" id="GO:0005634">
    <property type="term" value="C:nucleus"/>
    <property type="evidence" value="ECO:0007669"/>
    <property type="project" value="UniProtKB-SubCell"/>
</dbReference>
<evidence type="ECO:0000256" key="1">
    <source>
        <dbReference type="ARBA" id="ARBA00004123"/>
    </source>
</evidence>
<dbReference type="SUPFAM" id="SSF46785">
    <property type="entry name" value="Winged helix' DNA-binding domain"/>
    <property type="match status" value="1"/>
</dbReference>
<dbReference type="PROSITE" id="PS50039">
    <property type="entry name" value="FORK_HEAD_3"/>
    <property type="match status" value="1"/>
</dbReference>
<evidence type="ECO:0000313" key="8">
    <source>
        <dbReference type="Proteomes" id="UP001162480"/>
    </source>
</evidence>
<dbReference type="InterPro" id="IPR018122">
    <property type="entry name" value="TF_fork_head_CS_1"/>
</dbReference>